<evidence type="ECO:0000256" key="3">
    <source>
        <dbReference type="ARBA" id="ARBA00023002"/>
    </source>
</evidence>
<protein>
    <recommendedName>
        <fullName evidence="6">Ketoreductase (KR) domain-containing protein</fullName>
    </recommendedName>
</protein>
<name>A0A6A6B8F0_9PEZI</name>
<dbReference type="PANTHER" id="PTHR43477">
    <property type="entry name" value="DIHYDROANTICAPSIN 7-DEHYDROGENASE"/>
    <property type="match status" value="1"/>
</dbReference>
<dbReference type="Pfam" id="PF23441">
    <property type="entry name" value="SDR"/>
    <property type="match status" value="1"/>
</dbReference>
<dbReference type="RefSeq" id="XP_033394774.1">
    <property type="nucleotide sequence ID" value="XM_033544980.1"/>
</dbReference>
<dbReference type="GeneID" id="54302476"/>
<evidence type="ECO:0000313" key="4">
    <source>
        <dbReference type="EMBL" id="KAF2139061.1"/>
    </source>
</evidence>
<dbReference type="GO" id="GO:0016491">
    <property type="term" value="F:oxidoreductase activity"/>
    <property type="evidence" value="ECO:0007669"/>
    <property type="project" value="UniProtKB-KW"/>
</dbReference>
<sequence>MADQRKYTNKLQDKHVLIIGGSAGIGFGVAEASLESGAHVTISSSNPSRLSSAVNKLKAAYPSAADRISSHACDIGNEDTIEKNVAGLFETVGSIDHVVYSAGDALATTPLRETSFAQMKQTGLVRFFGPLIAAKEAAKYLVSGPASSFTITSGSVAERPLPDWAVVGSFAGGLASMARGLALDLKPIRVNLINPGVVDTELWRMPEEQKRAIFKGYEEKMPTGRVGRVEDVAEAYLYCMKDQNLTGSVISTNGGSLLVG</sequence>
<dbReference type="EMBL" id="ML995494">
    <property type="protein sequence ID" value="KAF2139061.1"/>
    <property type="molecule type" value="Genomic_DNA"/>
</dbReference>
<keyword evidence="2" id="KW-0521">NADP</keyword>
<dbReference type="Proteomes" id="UP000799438">
    <property type="component" value="Unassembled WGS sequence"/>
</dbReference>
<proteinExistence type="inferred from homology"/>
<dbReference type="OrthoDB" id="294295at2759"/>
<dbReference type="InterPro" id="IPR051122">
    <property type="entry name" value="SDR_DHRS6-like"/>
</dbReference>
<evidence type="ECO:0008006" key="6">
    <source>
        <dbReference type="Google" id="ProtNLM"/>
    </source>
</evidence>
<organism evidence="4 5">
    <name type="scientific">Aplosporella prunicola CBS 121167</name>
    <dbReference type="NCBI Taxonomy" id="1176127"/>
    <lineage>
        <taxon>Eukaryota</taxon>
        <taxon>Fungi</taxon>
        <taxon>Dikarya</taxon>
        <taxon>Ascomycota</taxon>
        <taxon>Pezizomycotina</taxon>
        <taxon>Dothideomycetes</taxon>
        <taxon>Dothideomycetes incertae sedis</taxon>
        <taxon>Botryosphaeriales</taxon>
        <taxon>Aplosporellaceae</taxon>
        <taxon>Aplosporella</taxon>
    </lineage>
</organism>
<comment type="similarity">
    <text evidence="1">Belongs to the short-chain dehydrogenases/reductases (SDR) family.</text>
</comment>
<evidence type="ECO:0000313" key="5">
    <source>
        <dbReference type="Proteomes" id="UP000799438"/>
    </source>
</evidence>
<dbReference type="AlphaFoldDB" id="A0A6A6B8F0"/>
<dbReference type="InterPro" id="IPR057571">
    <property type="entry name" value="SDR_PhqE-like"/>
</dbReference>
<keyword evidence="5" id="KW-1185">Reference proteome</keyword>
<keyword evidence="3" id="KW-0560">Oxidoreductase</keyword>
<dbReference type="SUPFAM" id="SSF51735">
    <property type="entry name" value="NAD(P)-binding Rossmann-fold domains"/>
    <property type="match status" value="1"/>
</dbReference>
<dbReference type="InterPro" id="IPR002347">
    <property type="entry name" value="SDR_fam"/>
</dbReference>
<dbReference type="PANTHER" id="PTHR43477:SF1">
    <property type="entry name" value="DIHYDROANTICAPSIN 7-DEHYDROGENASE"/>
    <property type="match status" value="1"/>
</dbReference>
<evidence type="ECO:0000256" key="1">
    <source>
        <dbReference type="ARBA" id="ARBA00006484"/>
    </source>
</evidence>
<evidence type="ECO:0000256" key="2">
    <source>
        <dbReference type="ARBA" id="ARBA00022857"/>
    </source>
</evidence>
<dbReference type="PRINTS" id="PR00081">
    <property type="entry name" value="GDHRDH"/>
</dbReference>
<dbReference type="Gene3D" id="3.40.50.720">
    <property type="entry name" value="NAD(P)-binding Rossmann-like Domain"/>
    <property type="match status" value="1"/>
</dbReference>
<reference evidence="4" key="1">
    <citation type="journal article" date="2020" name="Stud. Mycol.">
        <title>101 Dothideomycetes genomes: a test case for predicting lifestyles and emergence of pathogens.</title>
        <authorList>
            <person name="Haridas S."/>
            <person name="Albert R."/>
            <person name="Binder M."/>
            <person name="Bloem J."/>
            <person name="Labutti K."/>
            <person name="Salamov A."/>
            <person name="Andreopoulos B."/>
            <person name="Baker S."/>
            <person name="Barry K."/>
            <person name="Bills G."/>
            <person name="Bluhm B."/>
            <person name="Cannon C."/>
            <person name="Castanera R."/>
            <person name="Culley D."/>
            <person name="Daum C."/>
            <person name="Ezra D."/>
            <person name="Gonzalez J."/>
            <person name="Henrissat B."/>
            <person name="Kuo A."/>
            <person name="Liang C."/>
            <person name="Lipzen A."/>
            <person name="Lutzoni F."/>
            <person name="Magnuson J."/>
            <person name="Mondo S."/>
            <person name="Nolan M."/>
            <person name="Ohm R."/>
            <person name="Pangilinan J."/>
            <person name="Park H.-J."/>
            <person name="Ramirez L."/>
            <person name="Alfaro M."/>
            <person name="Sun H."/>
            <person name="Tritt A."/>
            <person name="Yoshinaga Y."/>
            <person name="Zwiers L.-H."/>
            <person name="Turgeon B."/>
            <person name="Goodwin S."/>
            <person name="Spatafora J."/>
            <person name="Crous P."/>
            <person name="Grigoriev I."/>
        </authorList>
    </citation>
    <scope>NUCLEOTIDE SEQUENCE</scope>
    <source>
        <strain evidence="4">CBS 121167</strain>
    </source>
</reference>
<dbReference type="InterPro" id="IPR036291">
    <property type="entry name" value="NAD(P)-bd_dom_sf"/>
</dbReference>
<gene>
    <name evidence="4" type="ORF">K452DRAFT_328396</name>
</gene>
<accession>A0A6A6B8F0</accession>